<accession>A0A2P2Q0P5</accession>
<proteinExistence type="predicted"/>
<evidence type="ECO:0000313" key="2">
    <source>
        <dbReference type="EMBL" id="MBX60525.1"/>
    </source>
</evidence>
<sequence>MSFFSIYIFWCSKYMFPLLKMLFWVLRG</sequence>
<keyword evidence="1" id="KW-1133">Transmembrane helix</keyword>
<keyword evidence="1" id="KW-0472">Membrane</keyword>
<dbReference type="EMBL" id="GGEC01080041">
    <property type="protein sequence ID" value="MBX60525.1"/>
    <property type="molecule type" value="Transcribed_RNA"/>
</dbReference>
<name>A0A2P2Q0P5_RHIMU</name>
<keyword evidence="1" id="KW-0812">Transmembrane</keyword>
<organism evidence="2">
    <name type="scientific">Rhizophora mucronata</name>
    <name type="common">Asiatic mangrove</name>
    <dbReference type="NCBI Taxonomy" id="61149"/>
    <lineage>
        <taxon>Eukaryota</taxon>
        <taxon>Viridiplantae</taxon>
        <taxon>Streptophyta</taxon>
        <taxon>Embryophyta</taxon>
        <taxon>Tracheophyta</taxon>
        <taxon>Spermatophyta</taxon>
        <taxon>Magnoliopsida</taxon>
        <taxon>eudicotyledons</taxon>
        <taxon>Gunneridae</taxon>
        <taxon>Pentapetalae</taxon>
        <taxon>rosids</taxon>
        <taxon>fabids</taxon>
        <taxon>Malpighiales</taxon>
        <taxon>Rhizophoraceae</taxon>
        <taxon>Rhizophora</taxon>
    </lineage>
</organism>
<feature type="transmembrane region" description="Helical" evidence="1">
    <location>
        <begin position="6"/>
        <end position="26"/>
    </location>
</feature>
<protein>
    <submittedName>
        <fullName evidence="2">Uncharacterized protein</fullName>
    </submittedName>
</protein>
<reference evidence="2" key="1">
    <citation type="submission" date="2018-02" db="EMBL/GenBank/DDBJ databases">
        <title>Rhizophora mucronata_Transcriptome.</title>
        <authorList>
            <person name="Meera S.P."/>
            <person name="Sreeshan A."/>
            <person name="Augustine A."/>
        </authorList>
    </citation>
    <scope>NUCLEOTIDE SEQUENCE</scope>
    <source>
        <tissue evidence="2">Leaf</tissue>
    </source>
</reference>
<evidence type="ECO:0000256" key="1">
    <source>
        <dbReference type="SAM" id="Phobius"/>
    </source>
</evidence>
<dbReference type="AlphaFoldDB" id="A0A2P2Q0P5"/>